<reference evidence="2" key="1">
    <citation type="submission" date="2021-12" db="EMBL/GenBank/DDBJ databases">
        <authorList>
            <person name="Rodrigo-Torres L."/>
            <person name="Arahal R. D."/>
            <person name="Lucena T."/>
        </authorList>
    </citation>
    <scope>NUCLEOTIDE SEQUENCE</scope>
    <source>
        <strain evidence="2">CECT 8267</strain>
    </source>
</reference>
<evidence type="ECO:0000313" key="3">
    <source>
        <dbReference type="Proteomes" id="UP000838100"/>
    </source>
</evidence>
<evidence type="ECO:0008006" key="4">
    <source>
        <dbReference type="Google" id="ProtNLM"/>
    </source>
</evidence>
<sequence>MVRAVLMTLIVVLAGCAQSPQQLSFNGELTPANIRSGLAVISVQARDDRASMTVGSRGGTYAETSLLTTNKGFAQQLADQYQQGLIDSGVITIQPSAPTAITVVLSSFAISTPERSVLPEISYAGQLSVVAERGGEKRSFRYSVKQTHKMPQVPNNEKNQALVDDLFSELLNRALRDQDLNGFIVGG</sequence>
<gene>
    <name evidence="2" type="ORF">SIN8267_01557</name>
</gene>
<comment type="caution">
    <text evidence="2">The sequence shown here is derived from an EMBL/GenBank/DDBJ whole genome shotgun (WGS) entry which is preliminary data.</text>
</comment>
<name>A0ABN8EMW9_9GAMM</name>
<dbReference type="Proteomes" id="UP000838100">
    <property type="component" value="Unassembled WGS sequence"/>
</dbReference>
<dbReference type="Pfam" id="PF03923">
    <property type="entry name" value="Lipoprotein_16"/>
    <property type="match status" value="1"/>
</dbReference>
<evidence type="ECO:0000313" key="2">
    <source>
        <dbReference type="EMBL" id="CAH0991451.1"/>
    </source>
</evidence>
<dbReference type="EMBL" id="CAKLPX010000001">
    <property type="protein sequence ID" value="CAH0991451.1"/>
    <property type="molecule type" value="Genomic_DNA"/>
</dbReference>
<dbReference type="PROSITE" id="PS51257">
    <property type="entry name" value="PROKAR_LIPOPROTEIN"/>
    <property type="match status" value="1"/>
</dbReference>
<feature type="signal peptide" evidence="1">
    <location>
        <begin position="1"/>
        <end position="19"/>
    </location>
</feature>
<keyword evidence="1" id="KW-0732">Signal</keyword>
<evidence type="ECO:0000256" key="1">
    <source>
        <dbReference type="SAM" id="SignalP"/>
    </source>
</evidence>
<proteinExistence type="predicted"/>
<feature type="chain" id="PRO_5045157081" description="Lipoprotein" evidence="1">
    <location>
        <begin position="20"/>
        <end position="187"/>
    </location>
</feature>
<protein>
    <recommendedName>
        <fullName evidence="4">Lipoprotein</fullName>
    </recommendedName>
</protein>
<dbReference type="InterPro" id="IPR005619">
    <property type="entry name" value="Uncharacterised_YajG"/>
</dbReference>
<organism evidence="2 3">
    <name type="scientific">Sinobacterium norvegicum</name>
    <dbReference type="NCBI Taxonomy" id="1641715"/>
    <lineage>
        <taxon>Bacteria</taxon>
        <taxon>Pseudomonadati</taxon>
        <taxon>Pseudomonadota</taxon>
        <taxon>Gammaproteobacteria</taxon>
        <taxon>Cellvibrionales</taxon>
        <taxon>Spongiibacteraceae</taxon>
        <taxon>Sinobacterium</taxon>
    </lineage>
</organism>
<dbReference type="RefSeq" id="WP_237444099.1">
    <property type="nucleotide sequence ID" value="NZ_CAKLPX010000001.1"/>
</dbReference>
<keyword evidence="3" id="KW-1185">Reference proteome</keyword>
<accession>A0ABN8EMW9</accession>